<gene>
    <name evidence="1" type="ORF">TEMA_23680</name>
</gene>
<dbReference type="RefSeq" id="WP_228104120.1">
    <property type="nucleotide sequence ID" value="NZ_CP101637.1"/>
</dbReference>
<name>A0ABY9Q631_9FIRM</name>
<proteinExistence type="predicted"/>
<organism evidence="1 2">
    <name type="scientific">Terrisporobacter mayombei</name>
    <dbReference type="NCBI Taxonomy" id="1541"/>
    <lineage>
        <taxon>Bacteria</taxon>
        <taxon>Bacillati</taxon>
        <taxon>Bacillota</taxon>
        <taxon>Clostridia</taxon>
        <taxon>Peptostreptococcales</taxon>
        <taxon>Peptostreptococcaceae</taxon>
        <taxon>Terrisporobacter</taxon>
    </lineage>
</organism>
<dbReference type="SUPFAM" id="SSF49464">
    <property type="entry name" value="Carboxypeptidase regulatory domain-like"/>
    <property type="match status" value="1"/>
</dbReference>
<dbReference type="Proteomes" id="UP001235030">
    <property type="component" value="Chromosome"/>
</dbReference>
<accession>A0ABY9Q631</accession>
<sequence>MSYKVITYTIKKEEIKDNILINKKFILEKEIKSIIIGTVSNKEGKIIDGCAVVLQEYNSHEDQIIDKSIVYTNEEGHFGFSLVLKKDKNYRVIVYAPNSLI</sequence>
<evidence type="ECO:0000313" key="1">
    <source>
        <dbReference type="EMBL" id="WMT82017.1"/>
    </source>
</evidence>
<keyword evidence="2" id="KW-1185">Reference proteome</keyword>
<dbReference type="InterPro" id="IPR008969">
    <property type="entry name" value="CarboxyPept-like_regulatory"/>
</dbReference>
<reference evidence="1 2" key="1">
    <citation type="submission" date="2022-07" db="EMBL/GenBank/DDBJ databases">
        <title>Genome sequence of Terrisporobacter mayombei DSM6539.</title>
        <authorList>
            <person name="Boeer T."/>
            <person name="Bengelsdorf F.R."/>
            <person name="Daniel R."/>
            <person name="Poehlein A."/>
        </authorList>
    </citation>
    <scope>NUCLEOTIDE SEQUENCE [LARGE SCALE GENOMIC DNA]</scope>
    <source>
        <strain evidence="1 2">DSM 6539</strain>
    </source>
</reference>
<evidence type="ECO:0008006" key="3">
    <source>
        <dbReference type="Google" id="ProtNLM"/>
    </source>
</evidence>
<evidence type="ECO:0000313" key="2">
    <source>
        <dbReference type="Proteomes" id="UP001235030"/>
    </source>
</evidence>
<protein>
    <recommendedName>
        <fullName evidence="3">Carboxypeptidase regulatory-like domain-containing protein</fullName>
    </recommendedName>
</protein>
<dbReference type="EMBL" id="CP101637">
    <property type="protein sequence ID" value="WMT82017.1"/>
    <property type="molecule type" value="Genomic_DNA"/>
</dbReference>